<evidence type="ECO:0000313" key="2">
    <source>
        <dbReference type="Proteomes" id="UP001500909"/>
    </source>
</evidence>
<reference evidence="1 2" key="1">
    <citation type="journal article" date="2019" name="Int. J. Syst. Evol. Microbiol.">
        <title>The Global Catalogue of Microorganisms (GCM) 10K type strain sequencing project: providing services to taxonomists for standard genome sequencing and annotation.</title>
        <authorList>
            <consortium name="The Broad Institute Genomics Platform"/>
            <consortium name="The Broad Institute Genome Sequencing Center for Infectious Disease"/>
            <person name="Wu L."/>
            <person name="Ma J."/>
        </authorList>
    </citation>
    <scope>NUCLEOTIDE SEQUENCE [LARGE SCALE GENOMIC DNA]</scope>
    <source>
        <strain evidence="1 2">JCM 4805</strain>
    </source>
</reference>
<name>A0ABN1BDP3_9ACTN</name>
<dbReference type="RefSeq" id="WP_346099618.1">
    <property type="nucleotide sequence ID" value="NZ_BAAABY010000055.1"/>
</dbReference>
<proteinExistence type="predicted"/>
<protein>
    <submittedName>
        <fullName evidence="1">Uncharacterized protein</fullName>
    </submittedName>
</protein>
<organism evidence="1 2">
    <name type="scientific">Streptomyces olivaceiscleroticus</name>
    <dbReference type="NCBI Taxonomy" id="68245"/>
    <lineage>
        <taxon>Bacteria</taxon>
        <taxon>Bacillati</taxon>
        <taxon>Actinomycetota</taxon>
        <taxon>Actinomycetes</taxon>
        <taxon>Kitasatosporales</taxon>
        <taxon>Streptomycetaceae</taxon>
        <taxon>Streptomyces</taxon>
    </lineage>
</organism>
<comment type="caution">
    <text evidence="1">The sequence shown here is derived from an EMBL/GenBank/DDBJ whole genome shotgun (WGS) entry which is preliminary data.</text>
</comment>
<evidence type="ECO:0000313" key="1">
    <source>
        <dbReference type="EMBL" id="GAA0495525.1"/>
    </source>
</evidence>
<accession>A0ABN1BDP3</accession>
<gene>
    <name evidence="1" type="ORF">GCM10010361_71120</name>
</gene>
<sequence length="54" mass="5527">MTSVPTVLPVPTVLSGVLMSDVVRTEYADGIAVITIDRGPASSHPTGPAAEPPR</sequence>
<keyword evidence="2" id="KW-1185">Reference proteome</keyword>
<dbReference type="Proteomes" id="UP001500909">
    <property type="component" value="Unassembled WGS sequence"/>
</dbReference>
<dbReference type="EMBL" id="BAAABY010000055">
    <property type="protein sequence ID" value="GAA0495525.1"/>
    <property type="molecule type" value="Genomic_DNA"/>
</dbReference>